<dbReference type="InterPro" id="IPR045473">
    <property type="entry name" value="ASM_C"/>
</dbReference>
<reference evidence="5" key="2">
    <citation type="submission" date="2025-09" db="UniProtKB">
        <authorList>
            <consortium name="Ensembl"/>
        </authorList>
    </citation>
    <scope>IDENTIFICATION</scope>
</reference>
<feature type="transmembrane region" description="Helical" evidence="3">
    <location>
        <begin position="108"/>
        <end position="131"/>
    </location>
</feature>
<keyword evidence="2" id="KW-0325">Glycoprotein</keyword>
<proteinExistence type="predicted"/>
<dbReference type="GO" id="GO:0008081">
    <property type="term" value="F:phosphoric diester hydrolase activity"/>
    <property type="evidence" value="ECO:0007669"/>
    <property type="project" value="TreeGrafter"/>
</dbReference>
<accession>A0A8C6S4N9</accession>
<evidence type="ECO:0000259" key="4">
    <source>
        <dbReference type="Pfam" id="PF19272"/>
    </source>
</evidence>
<evidence type="ECO:0000256" key="3">
    <source>
        <dbReference type="SAM" id="Phobius"/>
    </source>
</evidence>
<keyword evidence="6" id="KW-1185">Reference proteome</keyword>
<reference evidence="5" key="1">
    <citation type="submission" date="2025-08" db="UniProtKB">
        <authorList>
            <consortium name="Ensembl"/>
        </authorList>
    </citation>
    <scope>IDENTIFICATION</scope>
</reference>
<dbReference type="PANTHER" id="PTHR10340">
    <property type="entry name" value="SPHINGOMYELIN PHOSPHODIESTERASE"/>
    <property type="match status" value="1"/>
</dbReference>
<dbReference type="Pfam" id="PF19272">
    <property type="entry name" value="ASMase_C"/>
    <property type="match status" value="1"/>
</dbReference>
<dbReference type="PANTHER" id="PTHR10340:SF24">
    <property type="entry name" value="ACID SPHINGOMYELINASE-LIKE PHOSPHODIESTERASE 3A"/>
    <property type="match status" value="1"/>
</dbReference>
<sequence length="321" mass="36275">ADPRPTVCASSKGSNSSAPECFGELPWTPPYRLLLSALRTDSPPHVPALNSHTDLVVEEFFCKLTTSIKKTSPNINRVLRWQRHDYWPQVIIIAHVYFIKGDNNRSCLFYKVIIIARVYFIKVIIIARVYFIKVIIRSRSVGFLPFARNTTAIHVIVGQFYGHTHRDSVMVMRDGGGAAVNAAFVAPAVTPIRNVHEPTSNNPGLRVYLLNQYYRIQDLWQFYLNLTEANVQQRAQWRVGYVMTQEYGLKDLSPASLLALGLSLVPPQSRSFQTYFRHFNVEFDPRLVCCGQCHALQVCAVLNPGQSGYQDCLTGLGLNQD</sequence>
<name>A0A8C6S4N9_9GOBI</name>
<evidence type="ECO:0000256" key="2">
    <source>
        <dbReference type="ARBA" id="ARBA00023180"/>
    </source>
</evidence>
<keyword evidence="3" id="KW-0472">Membrane</keyword>
<dbReference type="AlphaFoldDB" id="A0A8C6S4N9"/>
<keyword evidence="3" id="KW-1133">Transmembrane helix</keyword>
<dbReference type="Ensembl" id="ENSNMLT00000001051.1">
    <property type="protein sequence ID" value="ENSNMLP00000000891.1"/>
    <property type="gene ID" value="ENSNMLG00000000733.1"/>
</dbReference>
<organism evidence="5 6">
    <name type="scientific">Neogobius melanostomus</name>
    <name type="common">round goby</name>
    <dbReference type="NCBI Taxonomy" id="47308"/>
    <lineage>
        <taxon>Eukaryota</taxon>
        <taxon>Metazoa</taxon>
        <taxon>Chordata</taxon>
        <taxon>Craniata</taxon>
        <taxon>Vertebrata</taxon>
        <taxon>Euteleostomi</taxon>
        <taxon>Actinopterygii</taxon>
        <taxon>Neopterygii</taxon>
        <taxon>Teleostei</taxon>
        <taxon>Neoteleostei</taxon>
        <taxon>Acanthomorphata</taxon>
        <taxon>Gobiaria</taxon>
        <taxon>Gobiiformes</taxon>
        <taxon>Gobioidei</taxon>
        <taxon>Gobiidae</taxon>
        <taxon>Benthophilinae</taxon>
        <taxon>Neogobiini</taxon>
        <taxon>Neogobius</taxon>
    </lineage>
</organism>
<evidence type="ECO:0000256" key="1">
    <source>
        <dbReference type="ARBA" id="ARBA00022801"/>
    </source>
</evidence>
<evidence type="ECO:0000313" key="6">
    <source>
        <dbReference type="Proteomes" id="UP000694523"/>
    </source>
</evidence>
<dbReference type="Proteomes" id="UP000694523">
    <property type="component" value="Unplaced"/>
</dbReference>
<dbReference type="GO" id="GO:0005615">
    <property type="term" value="C:extracellular space"/>
    <property type="evidence" value="ECO:0007669"/>
    <property type="project" value="TreeGrafter"/>
</dbReference>
<protein>
    <recommendedName>
        <fullName evidence="4">Sphingomyelin phosphodiesterase C-terminal domain-containing protein</fullName>
    </recommendedName>
</protein>
<feature type="domain" description="Sphingomyelin phosphodiesterase C-terminal" evidence="4">
    <location>
        <begin position="180"/>
        <end position="314"/>
    </location>
</feature>
<keyword evidence="3" id="KW-0812">Transmembrane</keyword>
<evidence type="ECO:0000313" key="5">
    <source>
        <dbReference type="Ensembl" id="ENSNMLP00000000891.1"/>
    </source>
</evidence>
<keyword evidence="1" id="KW-0378">Hydrolase</keyword>